<keyword evidence="5" id="KW-0378">Hydrolase</keyword>
<dbReference type="InterPro" id="IPR002510">
    <property type="entry name" value="Metalloprtase-TldD/E_N"/>
</dbReference>
<dbReference type="SUPFAM" id="SSF111283">
    <property type="entry name" value="Putative modulator of DNA gyrase, PmbA/TldD"/>
    <property type="match status" value="1"/>
</dbReference>
<accession>A0A2S5TI83</accession>
<keyword evidence="5" id="KW-0645">Protease</keyword>
<evidence type="ECO:0000259" key="3">
    <source>
        <dbReference type="Pfam" id="PF19289"/>
    </source>
</evidence>
<dbReference type="PANTHER" id="PTHR43421:SF1">
    <property type="entry name" value="METALLOPROTEASE PMBA"/>
    <property type="match status" value="1"/>
</dbReference>
<comment type="similarity">
    <text evidence="1">Belongs to the peptidase U62 family.</text>
</comment>
<dbReference type="InterPro" id="IPR047657">
    <property type="entry name" value="PmbA"/>
</dbReference>
<evidence type="ECO:0000259" key="2">
    <source>
        <dbReference type="Pfam" id="PF01523"/>
    </source>
</evidence>
<feature type="domain" description="Metalloprotease TldD/E C-terminal" evidence="3">
    <location>
        <begin position="240"/>
        <end position="446"/>
    </location>
</feature>
<keyword evidence="6" id="KW-1185">Reference proteome</keyword>
<dbReference type="InterPro" id="IPR036059">
    <property type="entry name" value="TldD/PmbA_sf"/>
</dbReference>
<dbReference type="NCBIfam" id="NF008268">
    <property type="entry name" value="PRK11040.1"/>
    <property type="match status" value="1"/>
</dbReference>
<comment type="caution">
    <text evidence="5">The sequence shown here is derived from an EMBL/GenBank/DDBJ whole genome shotgun (WGS) entry which is preliminary data.</text>
</comment>
<protein>
    <submittedName>
        <fullName evidence="5">Metalloprotease PmbA</fullName>
    </submittedName>
</protein>
<dbReference type="Gene3D" id="3.30.2290.10">
    <property type="entry name" value="PmbA/TldD superfamily"/>
    <property type="match status" value="1"/>
</dbReference>
<feature type="domain" description="Metalloprotease TldD/E central" evidence="4">
    <location>
        <begin position="125"/>
        <end position="231"/>
    </location>
</feature>
<dbReference type="AlphaFoldDB" id="A0A2S5TI83"/>
<dbReference type="GO" id="GO:0005829">
    <property type="term" value="C:cytosol"/>
    <property type="evidence" value="ECO:0007669"/>
    <property type="project" value="TreeGrafter"/>
</dbReference>
<dbReference type="InterPro" id="IPR045569">
    <property type="entry name" value="Metalloprtase-TldD/E_C"/>
</dbReference>
<dbReference type="PANTHER" id="PTHR43421">
    <property type="entry name" value="METALLOPROTEASE PMBA"/>
    <property type="match status" value="1"/>
</dbReference>
<dbReference type="Pfam" id="PF01523">
    <property type="entry name" value="PmbA_TldD_1st"/>
    <property type="match status" value="1"/>
</dbReference>
<organism evidence="5 6">
    <name type="scientific">Solimonas fluminis</name>
    <dbReference type="NCBI Taxonomy" id="2086571"/>
    <lineage>
        <taxon>Bacteria</taxon>
        <taxon>Pseudomonadati</taxon>
        <taxon>Pseudomonadota</taxon>
        <taxon>Gammaproteobacteria</taxon>
        <taxon>Nevskiales</taxon>
        <taxon>Nevskiaceae</taxon>
        <taxon>Solimonas</taxon>
    </lineage>
</organism>
<dbReference type="InterPro" id="IPR045570">
    <property type="entry name" value="Metalloprtase-TldD/E_cen_dom"/>
</dbReference>
<dbReference type="OrthoDB" id="9803618at2"/>
<dbReference type="Pfam" id="PF19290">
    <property type="entry name" value="PmbA_TldD_2nd"/>
    <property type="match status" value="1"/>
</dbReference>
<reference evidence="5 6" key="1">
    <citation type="submission" date="2018-02" db="EMBL/GenBank/DDBJ databases">
        <title>Genome sequencing of Solimonas sp. HR-BB.</title>
        <authorList>
            <person name="Lee Y."/>
            <person name="Jeon C.O."/>
        </authorList>
    </citation>
    <scope>NUCLEOTIDE SEQUENCE [LARGE SCALE GENOMIC DNA]</scope>
    <source>
        <strain evidence="5 6">HR-BB</strain>
    </source>
</reference>
<name>A0A2S5TI83_9GAMM</name>
<dbReference type="Pfam" id="PF19289">
    <property type="entry name" value="PmbA_TldD_3rd"/>
    <property type="match status" value="1"/>
</dbReference>
<gene>
    <name evidence="5" type="ORF">C3942_08020</name>
</gene>
<dbReference type="GO" id="GO:0006508">
    <property type="term" value="P:proteolysis"/>
    <property type="evidence" value="ECO:0007669"/>
    <property type="project" value="UniProtKB-KW"/>
</dbReference>
<evidence type="ECO:0000313" key="5">
    <source>
        <dbReference type="EMBL" id="PPE74694.1"/>
    </source>
</evidence>
<sequence>MTAQPPATLPSPSELADRVQQVLERARAFGATAAEASLSASRGFSLSVRKSEIESLEFQQDRDLGVTVYFGQRKGNASTGDFSDRGIAEAVRAACDIAQATGEDPCNGLADPERMAREFPELDLDHPWDLSPEQAIELAKSCEAAAFAADARISQSEGASVASHRGVSVYANSHGFIGHRHGSQHSISCAVVAGEGEEMQRDYWYSGARRPSDLLPAEAIGRRAGERAAARVGSRKLTTRQAPVLFPPELARGLWGHFVGAISGGSLYRKASFLLDKLGQPVFSPLVRLEQQPHLPRGSASAAWDSEGVATEPRVLVDDGVLQGWLLGSYSARKLGLQSTGNAGGVYNLVVRPGDKDFRALVREMHEGLIVTELLGHGVNGVTGDYSRGAAGFWVENGEIAYPVQELTIAGNLLEMYRDIAALGSDVDLLAGTRSGSVLLKKMTIAA</sequence>
<evidence type="ECO:0000259" key="4">
    <source>
        <dbReference type="Pfam" id="PF19290"/>
    </source>
</evidence>
<evidence type="ECO:0000256" key="1">
    <source>
        <dbReference type="ARBA" id="ARBA00005836"/>
    </source>
</evidence>
<dbReference type="InterPro" id="IPR035068">
    <property type="entry name" value="TldD/PmbA_N"/>
</dbReference>
<proteinExistence type="inferred from homology"/>
<keyword evidence="5" id="KW-0482">Metalloprotease</keyword>
<feature type="domain" description="Metalloprotease TldD/E N-terminal" evidence="2">
    <location>
        <begin position="34"/>
        <end position="98"/>
    </location>
</feature>
<dbReference type="GO" id="GO:0008237">
    <property type="term" value="F:metallopeptidase activity"/>
    <property type="evidence" value="ECO:0007669"/>
    <property type="project" value="UniProtKB-KW"/>
</dbReference>
<dbReference type="EMBL" id="PSNW01000003">
    <property type="protein sequence ID" value="PPE74694.1"/>
    <property type="molecule type" value="Genomic_DNA"/>
</dbReference>
<evidence type="ECO:0000313" key="6">
    <source>
        <dbReference type="Proteomes" id="UP000238220"/>
    </source>
</evidence>
<dbReference type="RefSeq" id="WP_104229851.1">
    <property type="nucleotide sequence ID" value="NZ_PSNW01000003.1"/>
</dbReference>
<dbReference type="Proteomes" id="UP000238220">
    <property type="component" value="Unassembled WGS sequence"/>
</dbReference>